<dbReference type="EMBL" id="JDRS01000010">
    <property type="protein sequence ID" value="KDS93069.1"/>
    <property type="molecule type" value="Genomic_DNA"/>
</dbReference>
<accession>A0ABR4SIQ1</accession>
<organism evidence="9 10">
    <name type="scientific">Dermabacter hominis 1368</name>
    <dbReference type="NCBI Taxonomy" id="1450519"/>
    <lineage>
        <taxon>Bacteria</taxon>
        <taxon>Bacillati</taxon>
        <taxon>Actinomycetota</taxon>
        <taxon>Actinomycetes</taxon>
        <taxon>Micrococcales</taxon>
        <taxon>Dermabacteraceae</taxon>
        <taxon>Dermabacter</taxon>
    </lineage>
</organism>
<keyword evidence="2 6" id="KW-0889">Transcription antitermination</keyword>
<evidence type="ECO:0000256" key="1">
    <source>
        <dbReference type="ARBA" id="ARBA00005952"/>
    </source>
</evidence>
<keyword evidence="4 6" id="KW-0805">Transcription regulation</keyword>
<evidence type="ECO:0000256" key="2">
    <source>
        <dbReference type="ARBA" id="ARBA00022814"/>
    </source>
</evidence>
<comment type="function">
    <text evidence="6">Involved in transcription antitermination. Required for transcription of ribosomal RNA (rRNA) genes. Binds specifically to the boxA antiterminator sequence of the ribosomal RNA (rrn) operons.</text>
</comment>
<dbReference type="Pfam" id="PF01029">
    <property type="entry name" value="NusB"/>
    <property type="match status" value="1"/>
</dbReference>
<name>A0ABR4SIQ1_9MICO</name>
<keyword evidence="5 6" id="KW-0804">Transcription</keyword>
<protein>
    <recommendedName>
        <fullName evidence="6">Transcription antitermination protein NusB</fullName>
    </recommendedName>
    <alternativeName>
        <fullName evidence="6">Antitermination factor NusB</fullName>
    </alternativeName>
</protein>
<evidence type="ECO:0000256" key="3">
    <source>
        <dbReference type="ARBA" id="ARBA00022884"/>
    </source>
</evidence>
<evidence type="ECO:0000256" key="5">
    <source>
        <dbReference type="ARBA" id="ARBA00023163"/>
    </source>
</evidence>
<dbReference type="HAMAP" id="MF_00073">
    <property type="entry name" value="NusB"/>
    <property type="match status" value="1"/>
</dbReference>
<evidence type="ECO:0000256" key="4">
    <source>
        <dbReference type="ARBA" id="ARBA00023015"/>
    </source>
</evidence>
<feature type="domain" description="NusB/RsmB/TIM44" evidence="8">
    <location>
        <begin position="81"/>
        <end position="205"/>
    </location>
</feature>
<sequence length="212" mass="22736">MIAARAARSPQPSRPASKSRCLSSSSRTPRLRSTPAPATTSDVPDMPFDPLDLPLPGREGDEVELVKTLPSRTHKFGAVTRARVRAIDVLFEADARQVGVEELAEQRTVTSTAQTPLPEAAKRFALVYAAHAADIDDTIASHSEAWTLERMPAVDRAILRMGAAEILHGTGVDAPVLLKEYTSVAAELSTEDSASFVNALLQRIADAKDLLG</sequence>
<feature type="compositionally biased region" description="Low complexity" evidence="7">
    <location>
        <begin position="1"/>
        <end position="56"/>
    </location>
</feature>
<dbReference type="InterPro" id="IPR011605">
    <property type="entry name" value="NusB_fam"/>
</dbReference>
<reference evidence="9 10" key="1">
    <citation type="submission" date="2014-01" db="EMBL/GenBank/DDBJ databases">
        <title>Draft genome sequence of the multidrug-resistant clinical isolate Dermabacter hominis 1368.</title>
        <authorList>
            <person name="Albersmeier A."/>
            <person name="Bomholt C."/>
            <person name="Glaub A."/>
            <person name="Ruckert C."/>
            <person name="Soriano F."/>
            <person name="Fernandez-Natal I."/>
            <person name="Tauch A."/>
        </authorList>
    </citation>
    <scope>NUCLEOTIDE SEQUENCE [LARGE SCALE GENOMIC DNA]</scope>
    <source>
        <strain evidence="9 10">1368</strain>
    </source>
</reference>
<comment type="similarity">
    <text evidence="1 6">Belongs to the NusB family.</text>
</comment>
<dbReference type="InterPro" id="IPR035926">
    <property type="entry name" value="NusB-like_sf"/>
</dbReference>
<dbReference type="InterPro" id="IPR006027">
    <property type="entry name" value="NusB_RsmB_TIM44"/>
</dbReference>
<proteinExistence type="inferred from homology"/>
<keyword evidence="3 6" id="KW-0694">RNA-binding</keyword>
<dbReference type="SUPFAM" id="SSF48013">
    <property type="entry name" value="NusB-like"/>
    <property type="match status" value="1"/>
</dbReference>
<gene>
    <name evidence="6" type="primary">nusB</name>
    <name evidence="9" type="ORF">DHOM_08020</name>
</gene>
<evidence type="ECO:0000313" key="9">
    <source>
        <dbReference type="EMBL" id="KDS93069.1"/>
    </source>
</evidence>
<evidence type="ECO:0000313" key="10">
    <source>
        <dbReference type="Proteomes" id="UP000030182"/>
    </source>
</evidence>
<dbReference type="Proteomes" id="UP000030182">
    <property type="component" value="Unassembled WGS sequence"/>
</dbReference>
<keyword evidence="10" id="KW-1185">Reference proteome</keyword>
<evidence type="ECO:0000256" key="6">
    <source>
        <dbReference type="HAMAP-Rule" id="MF_00073"/>
    </source>
</evidence>
<comment type="caution">
    <text evidence="9">The sequence shown here is derived from an EMBL/GenBank/DDBJ whole genome shotgun (WGS) entry which is preliminary data.</text>
</comment>
<feature type="region of interest" description="Disordered" evidence="7">
    <location>
        <begin position="1"/>
        <end position="57"/>
    </location>
</feature>
<evidence type="ECO:0000256" key="7">
    <source>
        <dbReference type="SAM" id="MobiDB-lite"/>
    </source>
</evidence>
<evidence type="ECO:0000259" key="8">
    <source>
        <dbReference type="Pfam" id="PF01029"/>
    </source>
</evidence>
<dbReference type="Gene3D" id="1.10.940.10">
    <property type="entry name" value="NusB-like"/>
    <property type="match status" value="1"/>
</dbReference>
<dbReference type="NCBIfam" id="TIGR01951">
    <property type="entry name" value="nusB"/>
    <property type="match status" value="1"/>
</dbReference>